<keyword evidence="1" id="KW-0812">Transmembrane</keyword>
<evidence type="ECO:0000313" key="3">
    <source>
        <dbReference type="Proteomes" id="UP000283295"/>
    </source>
</evidence>
<dbReference type="Proteomes" id="UP000283295">
    <property type="component" value="Unassembled WGS sequence"/>
</dbReference>
<evidence type="ECO:0000313" key="2">
    <source>
        <dbReference type="EMBL" id="RGS42989.1"/>
    </source>
</evidence>
<evidence type="ECO:0000256" key="1">
    <source>
        <dbReference type="SAM" id="Phobius"/>
    </source>
</evidence>
<proteinExistence type="predicted"/>
<name>A0A3R5YU96_9FIRM</name>
<organism evidence="2 3">
    <name type="scientific">Coprococcus eutactus</name>
    <dbReference type="NCBI Taxonomy" id="33043"/>
    <lineage>
        <taxon>Bacteria</taxon>
        <taxon>Bacillati</taxon>
        <taxon>Bacillota</taxon>
        <taxon>Clostridia</taxon>
        <taxon>Lachnospirales</taxon>
        <taxon>Lachnospiraceae</taxon>
        <taxon>Coprococcus</taxon>
    </lineage>
</organism>
<comment type="caution">
    <text evidence="2">The sequence shown here is derived from an EMBL/GenBank/DDBJ whole genome shotgun (WGS) entry which is preliminary data.</text>
</comment>
<dbReference type="AlphaFoldDB" id="A0A3R5YU96"/>
<feature type="transmembrane region" description="Helical" evidence="1">
    <location>
        <begin position="43"/>
        <end position="64"/>
    </location>
</feature>
<gene>
    <name evidence="2" type="ORF">DWX94_06375</name>
</gene>
<keyword evidence="1" id="KW-0472">Membrane</keyword>
<accession>A0A3R5YU96</accession>
<feature type="transmembrane region" description="Helical" evidence="1">
    <location>
        <begin position="126"/>
        <end position="148"/>
    </location>
</feature>
<feature type="transmembrane region" description="Helical" evidence="1">
    <location>
        <begin position="76"/>
        <end position="96"/>
    </location>
</feature>
<sequence length="264" mass="29229">MGNNNLEEKNVSMPEKIGGVIFGIWFVASIIAGFVASEIGTDAVMLVVGQFFAGIVLVIILKTLIPMIKKRKRGSIIGIVFISVFAGAASALIWAACAVKDGSFADKIVLLPERILGRENCNVGAFYAEIFACAFFVVSAITLLSVICKRKALERRCSFTVKAVCHDVRADMRQDMRAGRRYPEAGVFEFTYRDKQYKVYEQTYVYGLNISKGDVVYLYINPENPYEFYLENSGIFSSQAIWSAVLLMVISGLMAAGCNLLIFR</sequence>
<feature type="transmembrane region" description="Helical" evidence="1">
    <location>
        <begin position="240"/>
        <end position="263"/>
    </location>
</feature>
<dbReference type="OrthoDB" id="1822979at2"/>
<evidence type="ECO:0008006" key="4">
    <source>
        <dbReference type="Google" id="ProtNLM"/>
    </source>
</evidence>
<feature type="transmembrane region" description="Helical" evidence="1">
    <location>
        <begin position="17"/>
        <end position="37"/>
    </location>
</feature>
<protein>
    <recommendedName>
        <fullName evidence="4">DUF3592 domain-containing protein</fullName>
    </recommendedName>
</protein>
<feature type="transmembrane region" description="Helical" evidence="1">
    <location>
        <begin position="203"/>
        <end position="220"/>
    </location>
</feature>
<keyword evidence="1" id="KW-1133">Transmembrane helix</keyword>
<reference evidence="2 3" key="1">
    <citation type="submission" date="2018-08" db="EMBL/GenBank/DDBJ databases">
        <title>A genome reference for cultivated species of the human gut microbiota.</title>
        <authorList>
            <person name="Zou Y."/>
            <person name="Xue W."/>
            <person name="Luo G."/>
        </authorList>
    </citation>
    <scope>NUCLEOTIDE SEQUENCE [LARGE SCALE GENOMIC DNA]</scope>
    <source>
        <strain evidence="2 3">AF22-21</strain>
    </source>
</reference>
<dbReference type="EMBL" id="QRVK01000012">
    <property type="protein sequence ID" value="RGS42989.1"/>
    <property type="molecule type" value="Genomic_DNA"/>
</dbReference>